<name>A0ABN3H6F3_9ACTN</name>
<organism evidence="1 2">
    <name type="scientific">Gordonia cholesterolivorans</name>
    <dbReference type="NCBI Taxonomy" id="559625"/>
    <lineage>
        <taxon>Bacteria</taxon>
        <taxon>Bacillati</taxon>
        <taxon>Actinomycetota</taxon>
        <taxon>Actinomycetes</taxon>
        <taxon>Mycobacteriales</taxon>
        <taxon>Gordoniaceae</taxon>
        <taxon>Gordonia</taxon>
    </lineage>
</organism>
<dbReference type="InterPro" id="IPR007061">
    <property type="entry name" value="MST-like"/>
</dbReference>
<evidence type="ECO:0000313" key="1">
    <source>
        <dbReference type="EMBL" id="GAA2370649.1"/>
    </source>
</evidence>
<protein>
    <submittedName>
        <fullName evidence="1">DinB family protein</fullName>
    </submittedName>
</protein>
<evidence type="ECO:0000313" key="2">
    <source>
        <dbReference type="Proteomes" id="UP001501170"/>
    </source>
</evidence>
<gene>
    <name evidence="1" type="ORF">GCM10009855_07430</name>
</gene>
<dbReference type="InterPro" id="IPR034660">
    <property type="entry name" value="DinB/YfiT-like"/>
</dbReference>
<dbReference type="SUPFAM" id="SSF109854">
    <property type="entry name" value="DinB/YfiT-like putative metalloenzymes"/>
    <property type="match status" value="1"/>
</dbReference>
<dbReference type="Pfam" id="PF04978">
    <property type="entry name" value="MST"/>
    <property type="match status" value="1"/>
</dbReference>
<keyword evidence="2" id="KW-1185">Reference proteome</keyword>
<accession>A0ABN3H6F3</accession>
<dbReference type="EMBL" id="BAAARB010000003">
    <property type="protein sequence ID" value="GAA2370649.1"/>
    <property type="molecule type" value="Genomic_DNA"/>
</dbReference>
<reference evidence="1 2" key="1">
    <citation type="journal article" date="2019" name="Int. J. Syst. Evol. Microbiol.">
        <title>The Global Catalogue of Microorganisms (GCM) 10K type strain sequencing project: providing services to taxonomists for standard genome sequencing and annotation.</title>
        <authorList>
            <consortium name="The Broad Institute Genomics Platform"/>
            <consortium name="The Broad Institute Genome Sequencing Center for Infectious Disease"/>
            <person name="Wu L."/>
            <person name="Ma J."/>
        </authorList>
    </citation>
    <scope>NUCLEOTIDE SEQUENCE [LARGE SCALE GENOMIC DNA]</scope>
    <source>
        <strain evidence="1 2">JCM 16227</strain>
    </source>
</reference>
<dbReference type="Gene3D" id="1.20.120.450">
    <property type="entry name" value="dinb family like domain"/>
    <property type="match status" value="1"/>
</dbReference>
<comment type="caution">
    <text evidence="1">The sequence shown here is derived from an EMBL/GenBank/DDBJ whole genome shotgun (WGS) entry which is preliminary data.</text>
</comment>
<dbReference type="Proteomes" id="UP001501170">
    <property type="component" value="Unassembled WGS sequence"/>
</dbReference>
<sequence>MGEEHRPQEDTMYAPARDDELTGLINYADQQLGALRAAAFGLTEAQARQTPCRSVLSIGGLIKHIERGLRGAAAQLNGTAGELVLDEAALAEYMGSFALTDDETAAGIIERFDAARAEFLEAMRSSDPDGEAMAPPAPWAGVYESRPMKNRYYMCHQVEEYARHAGHADIIREQIDGMSVAALEMTLAGAPANQFFTPYTPAPGTLLA</sequence>
<proteinExistence type="predicted"/>